<keyword evidence="5 7" id="KW-0414">Isoprene biosynthesis</keyword>
<dbReference type="PANTHER" id="PTHR43181">
    <property type="entry name" value="2-C-METHYL-D-ERYTHRITOL 2,4-CYCLODIPHOSPHATE SYNTHASE, CHLOROPLASTIC"/>
    <property type="match status" value="1"/>
</dbReference>
<feature type="binding site" evidence="7">
    <location>
        <begin position="43"/>
        <end position="44"/>
    </location>
    <ligand>
        <name>4-CDP-2-C-methyl-D-erythritol 2-phosphate</name>
        <dbReference type="ChEBI" id="CHEBI:57919"/>
    </ligand>
</feature>
<comment type="pathway">
    <text evidence="2 7">Isoprenoid biosynthesis; isopentenyl diphosphate biosynthesis via DXP pathway; isopentenyl diphosphate from 1-deoxy-D-xylulose 5-phosphate: step 4/6.</text>
</comment>
<comment type="cofactor">
    <cofactor evidence="7">
        <name>a divalent metal cation</name>
        <dbReference type="ChEBI" id="CHEBI:60240"/>
    </cofactor>
    <text evidence="7">Binds 1 divalent metal cation per subunit.</text>
</comment>
<dbReference type="SUPFAM" id="SSF69765">
    <property type="entry name" value="IpsF-like"/>
    <property type="match status" value="1"/>
</dbReference>
<proteinExistence type="inferred from homology"/>
<comment type="caution">
    <text evidence="7">Lacks conserved residue(s) required for the propagation of feature annotation.</text>
</comment>
<sequence>MPAAATSSNLRIGLGEDSHRLESGGPLRLGGIEIPHDMHAVGHSDADVLLHAVTDALLGAAGLADIGEMFPDHAEENRGRDSAQILKLAYEDVQQSGYHVVNLDCVVGAQQPKLAPHKQAIRQRMAEILDLNLEQINLKAKTGEGVGPVGNQEIIQARCVALLEANR</sequence>
<dbReference type="CDD" id="cd00554">
    <property type="entry name" value="MECDP_synthase"/>
    <property type="match status" value="1"/>
</dbReference>
<feature type="binding site" evidence="7">
    <location>
        <position position="19"/>
    </location>
    <ligand>
        <name>a divalent metal cation</name>
        <dbReference type="ChEBI" id="CHEBI:60240"/>
    </ligand>
</feature>
<dbReference type="RefSeq" id="WP_148075323.1">
    <property type="nucleotide sequence ID" value="NZ_CP042913.1"/>
</dbReference>
<dbReference type="EMBL" id="CP042913">
    <property type="protein sequence ID" value="QEG37043.1"/>
    <property type="molecule type" value="Genomic_DNA"/>
</dbReference>
<gene>
    <name evidence="7 10" type="primary">ispF</name>
    <name evidence="10" type="ORF">Pr1d_43830</name>
</gene>
<keyword evidence="4 7" id="KW-0479">Metal-binding</keyword>
<feature type="binding site" evidence="7">
    <location>
        <begin position="65"/>
        <end position="67"/>
    </location>
    <ligand>
        <name>4-CDP-2-C-methyl-D-erythritol 2-phosphate</name>
        <dbReference type="ChEBI" id="CHEBI:57919"/>
    </ligand>
</feature>
<comment type="catalytic activity">
    <reaction evidence="1 7 8">
        <text>4-CDP-2-C-methyl-D-erythritol 2-phosphate = 2-C-methyl-D-erythritol 2,4-cyclic diphosphate + CMP</text>
        <dbReference type="Rhea" id="RHEA:23864"/>
        <dbReference type="ChEBI" id="CHEBI:57919"/>
        <dbReference type="ChEBI" id="CHEBI:58483"/>
        <dbReference type="ChEBI" id="CHEBI:60377"/>
        <dbReference type="EC" id="4.6.1.12"/>
    </reaction>
</comment>
<feature type="binding site" evidence="7">
    <location>
        <begin position="17"/>
        <end position="19"/>
    </location>
    <ligand>
        <name>4-CDP-2-C-methyl-D-erythritol 2-phosphate</name>
        <dbReference type="ChEBI" id="CHEBI:57919"/>
    </ligand>
</feature>
<dbReference type="KEGG" id="bgok:Pr1d_43830"/>
<dbReference type="PROSITE" id="PS01350">
    <property type="entry name" value="ISPF"/>
    <property type="match status" value="1"/>
</dbReference>
<keyword evidence="6 7" id="KW-0456">Lyase</keyword>
<evidence type="ECO:0000313" key="10">
    <source>
        <dbReference type="EMBL" id="QEG37043.1"/>
    </source>
</evidence>
<dbReference type="HAMAP" id="MF_00107">
    <property type="entry name" value="IspF"/>
    <property type="match status" value="1"/>
</dbReference>
<feature type="binding site" evidence="7">
    <location>
        <position position="17"/>
    </location>
    <ligand>
        <name>a divalent metal cation</name>
        <dbReference type="ChEBI" id="CHEBI:60240"/>
    </ligand>
</feature>
<evidence type="ECO:0000256" key="1">
    <source>
        <dbReference type="ARBA" id="ARBA00000200"/>
    </source>
</evidence>
<feature type="binding site" evidence="7">
    <location>
        <position position="51"/>
    </location>
    <ligand>
        <name>a divalent metal cation</name>
        <dbReference type="ChEBI" id="CHEBI:60240"/>
    </ligand>
</feature>
<dbReference type="GO" id="GO:0019288">
    <property type="term" value="P:isopentenyl diphosphate biosynthetic process, methylerythritol 4-phosphate pathway"/>
    <property type="evidence" value="ECO:0007669"/>
    <property type="project" value="UniProtKB-UniRule"/>
</dbReference>
<comment type="function">
    <text evidence="7">Involved in the biosynthesis of isopentenyl diphosphate (IPP) and dimethylallyl diphosphate (DMAPP), two major building blocks of isoprenoid compounds. Catalyzes the conversion of 4-diphosphocytidyl-2-C-methyl-D-erythritol 2-phosphate (CDP-ME2P) to 2-C-methyl-D-erythritol 2,4-cyclodiphosphate (ME-CPP) with a corresponding release of cytidine 5-monophosphate (CMP).</text>
</comment>
<dbReference type="InterPro" id="IPR003526">
    <property type="entry name" value="MECDP_synthase"/>
</dbReference>
<evidence type="ECO:0000256" key="6">
    <source>
        <dbReference type="ARBA" id="ARBA00023239"/>
    </source>
</evidence>
<name>A0A5B9QSZ4_9BACT</name>
<evidence type="ECO:0000259" key="9">
    <source>
        <dbReference type="Pfam" id="PF02542"/>
    </source>
</evidence>
<dbReference type="EC" id="4.6.1.12" evidence="3 7"/>
<dbReference type="GO" id="GO:0016114">
    <property type="term" value="P:terpenoid biosynthetic process"/>
    <property type="evidence" value="ECO:0007669"/>
    <property type="project" value="InterPro"/>
</dbReference>
<keyword evidence="11" id="KW-1185">Reference proteome</keyword>
<comment type="similarity">
    <text evidence="7 8">Belongs to the IspF family.</text>
</comment>
<dbReference type="GO" id="GO:0046872">
    <property type="term" value="F:metal ion binding"/>
    <property type="evidence" value="ECO:0007669"/>
    <property type="project" value="UniProtKB-KW"/>
</dbReference>
<evidence type="ECO:0000256" key="4">
    <source>
        <dbReference type="ARBA" id="ARBA00022723"/>
    </source>
</evidence>
<evidence type="ECO:0000256" key="5">
    <source>
        <dbReference type="ARBA" id="ARBA00023229"/>
    </source>
</evidence>
<evidence type="ECO:0000256" key="2">
    <source>
        <dbReference type="ARBA" id="ARBA00004709"/>
    </source>
</evidence>
<feature type="site" description="Transition state stabilizer" evidence="7">
    <location>
        <position position="142"/>
    </location>
</feature>
<reference evidence="10 11" key="1">
    <citation type="submission" date="2019-08" db="EMBL/GenBank/DDBJ databases">
        <title>Deep-cultivation of Planctomycetes and their phenomic and genomic characterization uncovers novel biology.</title>
        <authorList>
            <person name="Wiegand S."/>
            <person name="Jogler M."/>
            <person name="Boedeker C."/>
            <person name="Pinto D."/>
            <person name="Vollmers J."/>
            <person name="Rivas-Marin E."/>
            <person name="Kohn T."/>
            <person name="Peeters S.H."/>
            <person name="Heuer A."/>
            <person name="Rast P."/>
            <person name="Oberbeckmann S."/>
            <person name="Bunk B."/>
            <person name="Jeske O."/>
            <person name="Meyerdierks A."/>
            <person name="Storesund J.E."/>
            <person name="Kallscheuer N."/>
            <person name="Luecker S."/>
            <person name="Lage O.M."/>
            <person name="Pohl T."/>
            <person name="Merkel B.J."/>
            <person name="Hornburger P."/>
            <person name="Mueller R.-W."/>
            <person name="Bruemmer F."/>
            <person name="Labrenz M."/>
            <person name="Spormann A.M."/>
            <person name="Op den Camp H."/>
            <person name="Overmann J."/>
            <person name="Amann R."/>
            <person name="Jetten M.S.M."/>
            <person name="Mascher T."/>
            <person name="Medema M.H."/>
            <person name="Devos D.P."/>
            <person name="Kaster A.-K."/>
            <person name="Ovreas L."/>
            <person name="Rohde M."/>
            <person name="Galperin M.Y."/>
            <person name="Jogler C."/>
        </authorList>
    </citation>
    <scope>NUCLEOTIDE SEQUENCE [LARGE SCALE GENOMIC DNA]</scope>
    <source>
        <strain evidence="10 11">Pr1d</strain>
    </source>
</reference>
<evidence type="ECO:0000256" key="8">
    <source>
        <dbReference type="RuleBase" id="RU004395"/>
    </source>
</evidence>
<dbReference type="AlphaFoldDB" id="A0A5B9QSZ4"/>
<dbReference type="Gene3D" id="3.30.1330.50">
    <property type="entry name" value="2-C-methyl-D-erythritol 2,4-cyclodiphosphate synthase"/>
    <property type="match status" value="1"/>
</dbReference>
<dbReference type="GO" id="GO:0008685">
    <property type="term" value="F:2-C-methyl-D-erythritol 2,4-cyclodiphosphate synthase activity"/>
    <property type="evidence" value="ECO:0007669"/>
    <property type="project" value="UniProtKB-UniRule"/>
</dbReference>
<accession>A0A5B9QSZ4</accession>
<comment type="subunit">
    <text evidence="7">Homotrimer.</text>
</comment>
<evidence type="ECO:0000313" key="11">
    <source>
        <dbReference type="Proteomes" id="UP000323917"/>
    </source>
</evidence>
<dbReference type="Proteomes" id="UP000323917">
    <property type="component" value="Chromosome"/>
</dbReference>
<dbReference type="InterPro" id="IPR036571">
    <property type="entry name" value="MECDP_synthase_sf"/>
</dbReference>
<protein>
    <recommendedName>
        <fullName evidence="3 7">2-C-methyl-D-erythritol 2,4-cyclodiphosphate synthase</fullName>
        <shortName evidence="7">MECDP-synthase</shortName>
        <shortName evidence="7">MECPP-synthase</shortName>
        <shortName evidence="7">MECPS</shortName>
        <ecNumber evidence="3 7">4.6.1.12</ecNumber>
    </recommendedName>
</protein>
<organism evidence="10 11">
    <name type="scientific">Bythopirellula goksoeyrii</name>
    <dbReference type="NCBI Taxonomy" id="1400387"/>
    <lineage>
        <taxon>Bacteria</taxon>
        <taxon>Pseudomonadati</taxon>
        <taxon>Planctomycetota</taxon>
        <taxon>Planctomycetia</taxon>
        <taxon>Pirellulales</taxon>
        <taxon>Lacipirellulaceae</taxon>
        <taxon>Bythopirellula</taxon>
    </lineage>
</organism>
<dbReference type="OrthoDB" id="9804336at2"/>
<dbReference type="UniPathway" id="UPA00056">
    <property type="reaction ID" value="UER00095"/>
</dbReference>
<dbReference type="Pfam" id="PF02542">
    <property type="entry name" value="YgbB"/>
    <property type="match status" value="1"/>
</dbReference>
<evidence type="ECO:0000256" key="7">
    <source>
        <dbReference type="HAMAP-Rule" id="MF_00107"/>
    </source>
</evidence>
<dbReference type="InterPro" id="IPR020555">
    <property type="entry name" value="MECDP_synthase_CS"/>
</dbReference>
<dbReference type="NCBIfam" id="TIGR00151">
    <property type="entry name" value="ispF"/>
    <property type="match status" value="1"/>
</dbReference>
<feature type="site" description="Transition state stabilizer" evidence="7">
    <location>
        <position position="43"/>
    </location>
</feature>
<dbReference type="PANTHER" id="PTHR43181:SF1">
    <property type="entry name" value="2-C-METHYL-D-ERYTHRITOL 2,4-CYCLODIPHOSPHATE SYNTHASE, CHLOROPLASTIC"/>
    <property type="match status" value="1"/>
</dbReference>
<feature type="domain" description="2-C-methyl-D-erythritol 2,4-cyclodiphosphate synthase" evidence="9">
    <location>
        <begin position="10"/>
        <end position="163"/>
    </location>
</feature>
<evidence type="ECO:0000256" key="3">
    <source>
        <dbReference type="ARBA" id="ARBA00012579"/>
    </source>
</evidence>